<comment type="cofactor">
    <cofactor evidence="2">
        <name>FAD</name>
        <dbReference type="ChEBI" id="CHEBI:57692"/>
    </cofactor>
</comment>
<evidence type="ECO:0000313" key="19">
    <source>
        <dbReference type="Proteomes" id="UP001595904"/>
    </source>
</evidence>
<sequence length="414" mass="44561">MQRYSLLNLARNALRGNKDWRPAWRTPTPKPGYEVVVIGGGGHGLATAYYLAREHGIRNVAVLEKGWIGGGNSGRNTQVCRSNYFYPASAAFYDHSLKLYEGLSRELNFNIMLSQRGVLSLAHSEHELEINRRWANATLMSGVDSEILTAADIKKLVPRINLESRYPVLGGFIQRRGGISRHDAVVWGYARAANALGVDIIQNCEVTGFQTRGGRVSGVSTSQGIIAADRIVMSVAGHSSVLAQRAGLRVPITTMALQAMVTEPIKPALDTILVSGAIHAYVSQSDRGEIVIGGAADAYNSYAQRGGLPVLQGTIAAVLELFPSFSRLRLMRQWAGMVDITPDTTPIMGLTPVEGLYINCGWGTGGFKAIPGGGHTMADTVAHNRPHPLITHFGLNRFERGALIDEGAAAGVAH</sequence>
<keyword evidence="7" id="KW-0547">Nucleotide-binding</keyword>
<dbReference type="PANTHER" id="PTHR13847">
    <property type="entry name" value="SARCOSINE DEHYDROGENASE-RELATED"/>
    <property type="match status" value="1"/>
</dbReference>
<protein>
    <recommendedName>
        <fullName evidence="12">Sarcosine oxidase subunit beta</fullName>
        <ecNumber evidence="11">1.5.3.24</ecNumber>
    </recommendedName>
    <alternativeName>
        <fullName evidence="13">Sarcosine oxidase (5,10-methylenetetrahydrofolate-forming) subunit beta</fullName>
    </alternativeName>
    <alternativeName>
        <fullName evidence="14">Tetrameric sarcosine oxidase subunit beta</fullName>
    </alternativeName>
</protein>
<proteinExistence type="inferred from homology"/>
<evidence type="ECO:0000256" key="5">
    <source>
        <dbReference type="ARBA" id="ARBA00022630"/>
    </source>
</evidence>
<keyword evidence="6" id="KW-0288">FMN</keyword>
<dbReference type="EC" id="1.5.3.24" evidence="11"/>
<comment type="catalytic activity">
    <reaction evidence="15">
        <text>sarcosine + O2 + H2O = formaldehyde + glycine + H2O2</text>
        <dbReference type="Rhea" id="RHEA:13313"/>
        <dbReference type="ChEBI" id="CHEBI:15377"/>
        <dbReference type="ChEBI" id="CHEBI:15379"/>
        <dbReference type="ChEBI" id="CHEBI:16240"/>
        <dbReference type="ChEBI" id="CHEBI:16842"/>
        <dbReference type="ChEBI" id="CHEBI:57305"/>
        <dbReference type="ChEBI" id="CHEBI:57433"/>
    </reaction>
</comment>
<evidence type="ECO:0000256" key="10">
    <source>
        <dbReference type="ARBA" id="ARBA00043973"/>
    </source>
</evidence>
<comment type="catalytic activity">
    <reaction evidence="16">
        <text>sarcosine + (6S)-5,6,7,8-tetrahydrofolate + O2 = (6R)-5,10-methylene-5,6,7,8-tetrahydrofolate + glycine + H2O2</text>
        <dbReference type="Rhea" id="RHEA:70455"/>
        <dbReference type="ChEBI" id="CHEBI:15379"/>
        <dbReference type="ChEBI" id="CHEBI:15636"/>
        <dbReference type="ChEBI" id="CHEBI:16240"/>
        <dbReference type="ChEBI" id="CHEBI:57305"/>
        <dbReference type="ChEBI" id="CHEBI:57433"/>
        <dbReference type="ChEBI" id="CHEBI:57453"/>
        <dbReference type="EC" id="1.5.3.24"/>
    </reaction>
</comment>
<evidence type="ECO:0000256" key="12">
    <source>
        <dbReference type="ARBA" id="ARBA00044150"/>
    </source>
</evidence>
<dbReference type="PANTHER" id="PTHR13847:SF287">
    <property type="entry name" value="FAD-DEPENDENT OXIDOREDUCTASE DOMAIN-CONTAINING PROTEIN 1"/>
    <property type="match status" value="1"/>
</dbReference>
<keyword evidence="4" id="KW-0963">Cytoplasm</keyword>
<evidence type="ECO:0000256" key="2">
    <source>
        <dbReference type="ARBA" id="ARBA00001974"/>
    </source>
</evidence>
<evidence type="ECO:0000313" key="18">
    <source>
        <dbReference type="EMBL" id="MFC4314230.1"/>
    </source>
</evidence>
<evidence type="ECO:0000256" key="6">
    <source>
        <dbReference type="ARBA" id="ARBA00022643"/>
    </source>
</evidence>
<dbReference type="Proteomes" id="UP001595904">
    <property type="component" value="Unassembled WGS sequence"/>
</dbReference>
<evidence type="ECO:0000256" key="8">
    <source>
        <dbReference type="ARBA" id="ARBA00022827"/>
    </source>
</evidence>
<dbReference type="EMBL" id="JBHSDU010000015">
    <property type="protein sequence ID" value="MFC4314230.1"/>
    <property type="molecule type" value="Genomic_DNA"/>
</dbReference>
<accession>A0ABV8T4G3</accession>
<evidence type="ECO:0000256" key="15">
    <source>
        <dbReference type="ARBA" id="ARBA00047316"/>
    </source>
</evidence>
<evidence type="ECO:0000256" key="14">
    <source>
        <dbReference type="ARBA" id="ARBA00044295"/>
    </source>
</evidence>
<evidence type="ECO:0000256" key="4">
    <source>
        <dbReference type="ARBA" id="ARBA00022490"/>
    </source>
</evidence>
<gene>
    <name evidence="18" type="ORF">ACFPN2_34515</name>
</gene>
<organism evidence="18 19">
    <name type="scientific">Steroidobacter flavus</name>
    <dbReference type="NCBI Taxonomy" id="1842136"/>
    <lineage>
        <taxon>Bacteria</taxon>
        <taxon>Pseudomonadati</taxon>
        <taxon>Pseudomonadota</taxon>
        <taxon>Gammaproteobacteria</taxon>
        <taxon>Steroidobacterales</taxon>
        <taxon>Steroidobacteraceae</taxon>
        <taxon>Steroidobacter</taxon>
    </lineage>
</organism>
<evidence type="ECO:0000259" key="17">
    <source>
        <dbReference type="PROSITE" id="PS50206"/>
    </source>
</evidence>
<dbReference type="InterPro" id="IPR006278">
    <property type="entry name" value="SoxB"/>
</dbReference>
<dbReference type="NCBIfam" id="TIGR01373">
    <property type="entry name" value="soxB"/>
    <property type="match status" value="1"/>
</dbReference>
<keyword evidence="5" id="KW-0285">Flavoprotein</keyword>
<dbReference type="InterPro" id="IPR006076">
    <property type="entry name" value="FAD-dep_OxRdtase"/>
</dbReference>
<evidence type="ECO:0000256" key="11">
    <source>
        <dbReference type="ARBA" id="ARBA00044044"/>
    </source>
</evidence>
<evidence type="ECO:0000256" key="16">
    <source>
        <dbReference type="ARBA" id="ARBA00048917"/>
    </source>
</evidence>
<comment type="subcellular location">
    <subcellularLocation>
        <location evidence="3">Cytoplasm</location>
    </subcellularLocation>
</comment>
<keyword evidence="9" id="KW-0560">Oxidoreductase</keyword>
<comment type="caution">
    <text evidence="18">The sequence shown here is derived from an EMBL/GenBank/DDBJ whole genome shotgun (WGS) entry which is preliminary data.</text>
</comment>
<dbReference type="Pfam" id="PF01266">
    <property type="entry name" value="DAO"/>
    <property type="match status" value="1"/>
</dbReference>
<evidence type="ECO:0000256" key="3">
    <source>
        <dbReference type="ARBA" id="ARBA00004496"/>
    </source>
</evidence>
<evidence type="ECO:0000256" key="1">
    <source>
        <dbReference type="ARBA" id="ARBA00001917"/>
    </source>
</evidence>
<dbReference type="SUPFAM" id="SSF51905">
    <property type="entry name" value="FAD/NAD(P)-binding domain"/>
    <property type="match status" value="1"/>
</dbReference>
<keyword evidence="8" id="KW-0274">FAD</keyword>
<dbReference type="PROSITE" id="PS50206">
    <property type="entry name" value="RHODANESE_3"/>
    <property type="match status" value="1"/>
</dbReference>
<name>A0ABV8T4G3_9GAMM</name>
<comment type="similarity">
    <text evidence="10">Belongs to the SoxB family.</text>
</comment>
<comment type="cofactor">
    <cofactor evidence="1">
        <name>FMN</name>
        <dbReference type="ChEBI" id="CHEBI:58210"/>
    </cofactor>
</comment>
<dbReference type="RefSeq" id="WP_380605244.1">
    <property type="nucleotide sequence ID" value="NZ_JBHSDU010000015.1"/>
</dbReference>
<feature type="domain" description="Rhodanese" evidence="17">
    <location>
        <begin position="34"/>
        <end position="79"/>
    </location>
</feature>
<dbReference type="InterPro" id="IPR036188">
    <property type="entry name" value="FAD/NAD-bd_sf"/>
</dbReference>
<dbReference type="Gene3D" id="3.30.9.10">
    <property type="entry name" value="D-Amino Acid Oxidase, subunit A, domain 2"/>
    <property type="match status" value="1"/>
</dbReference>
<evidence type="ECO:0000256" key="7">
    <source>
        <dbReference type="ARBA" id="ARBA00022741"/>
    </source>
</evidence>
<dbReference type="Gene3D" id="3.50.50.60">
    <property type="entry name" value="FAD/NAD(P)-binding domain"/>
    <property type="match status" value="1"/>
</dbReference>
<keyword evidence="19" id="KW-1185">Reference proteome</keyword>
<evidence type="ECO:0000256" key="9">
    <source>
        <dbReference type="ARBA" id="ARBA00023002"/>
    </source>
</evidence>
<dbReference type="InterPro" id="IPR001763">
    <property type="entry name" value="Rhodanese-like_dom"/>
</dbReference>
<dbReference type="SUPFAM" id="SSF54373">
    <property type="entry name" value="FAD-linked reductases, C-terminal domain"/>
    <property type="match status" value="1"/>
</dbReference>
<reference evidence="19" key="1">
    <citation type="journal article" date="2019" name="Int. J. Syst. Evol. Microbiol.">
        <title>The Global Catalogue of Microorganisms (GCM) 10K type strain sequencing project: providing services to taxonomists for standard genome sequencing and annotation.</title>
        <authorList>
            <consortium name="The Broad Institute Genomics Platform"/>
            <consortium name="The Broad Institute Genome Sequencing Center for Infectious Disease"/>
            <person name="Wu L."/>
            <person name="Ma J."/>
        </authorList>
    </citation>
    <scope>NUCLEOTIDE SEQUENCE [LARGE SCALE GENOMIC DNA]</scope>
    <source>
        <strain evidence="19">CGMCC 1.10759</strain>
    </source>
</reference>
<evidence type="ECO:0000256" key="13">
    <source>
        <dbReference type="ARBA" id="ARBA00044216"/>
    </source>
</evidence>